<dbReference type="InterPro" id="IPR050216">
    <property type="entry name" value="LRR_domain-containing"/>
</dbReference>
<dbReference type="EMBL" id="MFQP01000066">
    <property type="protein sequence ID" value="OGH87002.1"/>
    <property type="molecule type" value="Genomic_DNA"/>
</dbReference>
<dbReference type="InterPro" id="IPR001611">
    <property type="entry name" value="Leu-rich_rpt"/>
</dbReference>
<feature type="domain" description="Disease resistance R13L4/SHOC-2-like LRR" evidence="3">
    <location>
        <begin position="81"/>
        <end position="193"/>
    </location>
</feature>
<dbReference type="Proteomes" id="UP000177151">
    <property type="component" value="Unassembled WGS sequence"/>
</dbReference>
<evidence type="ECO:0000313" key="5">
    <source>
        <dbReference type="Proteomes" id="UP000177151"/>
    </source>
</evidence>
<dbReference type="InterPro" id="IPR032675">
    <property type="entry name" value="LRR_dom_sf"/>
</dbReference>
<comment type="caution">
    <text evidence="4">The sequence shown here is derived from an EMBL/GenBank/DDBJ whole genome shotgun (WGS) entry which is preliminary data.</text>
</comment>
<evidence type="ECO:0000313" key="4">
    <source>
        <dbReference type="EMBL" id="OGH87002.1"/>
    </source>
</evidence>
<dbReference type="PANTHER" id="PTHR48051">
    <property type="match status" value="1"/>
</dbReference>
<dbReference type="InterPro" id="IPR055414">
    <property type="entry name" value="LRR_R13L4/SHOC2-like"/>
</dbReference>
<dbReference type="Gene3D" id="3.80.10.10">
    <property type="entry name" value="Ribonuclease Inhibitor"/>
    <property type="match status" value="1"/>
</dbReference>
<name>A0A1F6NST5_9BACT</name>
<protein>
    <recommendedName>
        <fullName evidence="3">Disease resistance R13L4/SHOC-2-like LRR domain-containing protein</fullName>
    </recommendedName>
</protein>
<gene>
    <name evidence="4" type="ORF">A2206_00375</name>
</gene>
<reference evidence="4 5" key="1">
    <citation type="journal article" date="2016" name="Nat. Commun.">
        <title>Thousands of microbial genomes shed light on interconnected biogeochemical processes in an aquifer system.</title>
        <authorList>
            <person name="Anantharaman K."/>
            <person name="Brown C.T."/>
            <person name="Hug L.A."/>
            <person name="Sharon I."/>
            <person name="Castelle C.J."/>
            <person name="Probst A.J."/>
            <person name="Thomas B.C."/>
            <person name="Singh A."/>
            <person name="Wilkins M.J."/>
            <person name="Karaoz U."/>
            <person name="Brodie E.L."/>
            <person name="Williams K.H."/>
            <person name="Hubbard S.S."/>
            <person name="Banfield J.F."/>
        </authorList>
    </citation>
    <scope>NUCLEOTIDE SEQUENCE [LARGE SCALE GENOMIC DNA]</scope>
</reference>
<evidence type="ECO:0000256" key="2">
    <source>
        <dbReference type="ARBA" id="ARBA00022737"/>
    </source>
</evidence>
<sequence length="219" mass="25000">MKKLIFFILTAGLFVFGFLVLRGPGDTWACKNGEWIKFGDLNKTAPEKTCGIIDTVKGNVLTYTEDFRVNCRLLNTKRYGGKNLDEVPPELLFMQDVIVVELNDNRLSSLPKEFFALEKMRELYLDHNEFVELPAGLGDLSNLEVLDASHNRLKTIPKEIGKLTKLRKLDLSRNNLKELPEEFYSLKDSLKKLDIVGNDFDVDILVALQEKMPNTSINF</sequence>
<dbReference type="PRINTS" id="PR00019">
    <property type="entry name" value="LEURICHRPT"/>
</dbReference>
<dbReference type="PANTHER" id="PTHR48051:SF1">
    <property type="entry name" value="RAS SUPPRESSOR PROTEIN 1"/>
    <property type="match status" value="1"/>
</dbReference>
<dbReference type="SMART" id="SM00369">
    <property type="entry name" value="LRR_TYP"/>
    <property type="match status" value="4"/>
</dbReference>
<organism evidence="4 5">
    <name type="scientific">Candidatus Magasanikbacteria bacterium RIFOXYA1_FULL_40_8</name>
    <dbReference type="NCBI Taxonomy" id="1798694"/>
    <lineage>
        <taxon>Bacteria</taxon>
        <taxon>Candidatus Magasanikiibacteriota</taxon>
    </lineage>
</organism>
<keyword evidence="2" id="KW-0677">Repeat</keyword>
<keyword evidence="1" id="KW-0433">Leucine-rich repeat</keyword>
<dbReference type="Pfam" id="PF23598">
    <property type="entry name" value="LRR_14"/>
    <property type="match status" value="1"/>
</dbReference>
<dbReference type="GO" id="GO:0005737">
    <property type="term" value="C:cytoplasm"/>
    <property type="evidence" value="ECO:0007669"/>
    <property type="project" value="TreeGrafter"/>
</dbReference>
<dbReference type="InterPro" id="IPR003591">
    <property type="entry name" value="Leu-rich_rpt_typical-subtyp"/>
</dbReference>
<evidence type="ECO:0000256" key="1">
    <source>
        <dbReference type="ARBA" id="ARBA00022614"/>
    </source>
</evidence>
<accession>A0A1F6NST5</accession>
<dbReference type="SUPFAM" id="SSF52075">
    <property type="entry name" value="Outer arm dynein light chain 1"/>
    <property type="match status" value="1"/>
</dbReference>
<proteinExistence type="predicted"/>
<evidence type="ECO:0000259" key="3">
    <source>
        <dbReference type="Pfam" id="PF23598"/>
    </source>
</evidence>
<dbReference type="PROSITE" id="PS51450">
    <property type="entry name" value="LRR"/>
    <property type="match status" value="2"/>
</dbReference>
<dbReference type="AlphaFoldDB" id="A0A1F6NST5"/>